<dbReference type="RefSeq" id="WP_115482533.1">
    <property type="nucleotide sequence ID" value="NZ_QRCT01000039.1"/>
</dbReference>
<protein>
    <recommendedName>
        <fullName evidence="2">Putative exodeoxyribonuclease 8 PDDEXK-like domain-containing protein</fullName>
    </recommendedName>
</protein>
<dbReference type="EMBL" id="QRCT01000039">
    <property type="protein sequence ID" value="RDU22865.1"/>
    <property type="molecule type" value="Genomic_DNA"/>
</dbReference>
<dbReference type="Gene3D" id="3.90.320.10">
    <property type="match status" value="1"/>
</dbReference>
<dbReference type="InterPro" id="IPR011604">
    <property type="entry name" value="PDDEXK-like_dom_sf"/>
</dbReference>
<organism evidence="3 4">
    <name type="scientific">Anaerosacchariphilus polymeriproducens</name>
    <dbReference type="NCBI Taxonomy" id="1812858"/>
    <lineage>
        <taxon>Bacteria</taxon>
        <taxon>Bacillati</taxon>
        <taxon>Bacillota</taxon>
        <taxon>Clostridia</taxon>
        <taxon>Lachnospirales</taxon>
        <taxon>Lachnospiraceae</taxon>
        <taxon>Anaerosacchariphilus</taxon>
    </lineage>
</organism>
<reference evidence="3 4" key="1">
    <citation type="submission" date="2018-07" db="EMBL/GenBank/DDBJ databases">
        <title>Anaerosacharophilus polymeroproducens gen. nov. sp. nov., an anaerobic bacterium isolated from salt field.</title>
        <authorList>
            <person name="Kim W."/>
            <person name="Yang S.-H."/>
            <person name="Oh J."/>
            <person name="Lee J.-H."/>
            <person name="Kwon K.K."/>
        </authorList>
    </citation>
    <scope>NUCLEOTIDE SEQUENCE [LARGE SCALE GENOMIC DNA]</scope>
    <source>
        <strain evidence="3 4">MCWD5</strain>
    </source>
</reference>
<keyword evidence="1" id="KW-0378">Hydrolase</keyword>
<evidence type="ECO:0000259" key="2">
    <source>
        <dbReference type="Pfam" id="PF12684"/>
    </source>
</evidence>
<dbReference type="AlphaFoldDB" id="A0A371ATF9"/>
<keyword evidence="4" id="KW-1185">Reference proteome</keyword>
<dbReference type="Proteomes" id="UP000255036">
    <property type="component" value="Unassembled WGS sequence"/>
</dbReference>
<evidence type="ECO:0000256" key="1">
    <source>
        <dbReference type="ARBA" id="ARBA00022801"/>
    </source>
</evidence>
<dbReference type="InterPro" id="IPR024432">
    <property type="entry name" value="Put_RecE_PDDEXK-like_dom"/>
</dbReference>
<feature type="domain" description="Putative exodeoxyribonuclease 8 PDDEXK-like" evidence="2">
    <location>
        <begin position="20"/>
        <end position="248"/>
    </location>
</feature>
<gene>
    <name evidence="3" type="ORF">DWV06_12495</name>
</gene>
<evidence type="ECO:0000313" key="4">
    <source>
        <dbReference type="Proteomes" id="UP000255036"/>
    </source>
</evidence>
<dbReference type="OrthoDB" id="2212578at2"/>
<name>A0A371ATF9_9FIRM</name>
<evidence type="ECO:0000313" key="3">
    <source>
        <dbReference type="EMBL" id="RDU22865.1"/>
    </source>
</evidence>
<sequence length="265" mass="30449">MILTNENYFSREASKEYLGVSQYKDFIGSLGKLGCESKALAKINGDWEIEKTTALLVGSYVDAHFEGTLDLFKAQNPEIFTKQGSLKADYKHAETIINRIERDKLFMQFMSGKKQVIMEAEMFGSKWKIKIDSYLEGKAIVDLKIMRELHKAEYVKDFGYMDFIQYWGYDIQGAVYQEVVYRNTGKRLPFFIAAASKEKEPDIELIWIPDEHLKEKLIEVEQNTPKIVALKNGDVDSIGCGLCDYCKHIKVLEKPIHFSELLGEV</sequence>
<proteinExistence type="predicted"/>
<accession>A0A371ATF9</accession>
<comment type="caution">
    <text evidence="3">The sequence shown here is derived from an EMBL/GenBank/DDBJ whole genome shotgun (WGS) entry which is preliminary data.</text>
</comment>
<dbReference type="Pfam" id="PF12684">
    <property type="entry name" value="DUF3799"/>
    <property type="match status" value="1"/>
</dbReference>
<dbReference type="GO" id="GO:0016787">
    <property type="term" value="F:hydrolase activity"/>
    <property type="evidence" value="ECO:0007669"/>
    <property type="project" value="UniProtKB-KW"/>
</dbReference>